<reference evidence="2" key="1">
    <citation type="submission" date="2017-09" db="EMBL/GenBank/DDBJ databases">
        <authorList>
            <person name="Varghese N."/>
            <person name="Submissions S."/>
        </authorList>
    </citation>
    <scope>NUCLEOTIDE SEQUENCE [LARGE SCALE GENOMIC DNA]</scope>
    <source>
        <strain evidence="2">DSM 15103</strain>
    </source>
</reference>
<dbReference type="Proteomes" id="UP000219036">
    <property type="component" value="Unassembled WGS sequence"/>
</dbReference>
<dbReference type="InterPro" id="IPR027417">
    <property type="entry name" value="P-loop_NTPase"/>
</dbReference>
<dbReference type="OrthoDB" id="13735at2"/>
<evidence type="ECO:0000313" key="1">
    <source>
        <dbReference type="EMBL" id="SNZ08252.1"/>
    </source>
</evidence>
<organism evidence="1 2">
    <name type="scientific">Persephonella hydrogeniphila</name>
    <dbReference type="NCBI Taxonomy" id="198703"/>
    <lineage>
        <taxon>Bacteria</taxon>
        <taxon>Pseudomonadati</taxon>
        <taxon>Aquificota</taxon>
        <taxon>Aquificia</taxon>
        <taxon>Aquificales</taxon>
        <taxon>Hydrogenothermaceae</taxon>
        <taxon>Persephonella</taxon>
    </lineage>
</organism>
<dbReference type="SUPFAM" id="SSF52540">
    <property type="entry name" value="P-loop containing nucleoside triphosphate hydrolases"/>
    <property type="match status" value="1"/>
</dbReference>
<evidence type="ECO:0000313" key="2">
    <source>
        <dbReference type="Proteomes" id="UP000219036"/>
    </source>
</evidence>
<dbReference type="AlphaFoldDB" id="A0A285NFH1"/>
<dbReference type="EMBL" id="OBEI01000004">
    <property type="protein sequence ID" value="SNZ08252.1"/>
    <property type="molecule type" value="Genomic_DNA"/>
</dbReference>
<proteinExistence type="predicted"/>
<name>A0A285NFH1_9AQUI</name>
<accession>A0A285NFH1</accession>
<protein>
    <submittedName>
        <fullName evidence="1">Threonylcarbamoyl adenosine biosynthesis protein TsaE</fullName>
    </submittedName>
</protein>
<sequence length="219" mass="25714">MIMAKTVEEAIQKVNGKGLYLETETQYWVEAEENGQSVVKKVLKPLPKRLIIEKLKNGEFPESYIEEIFKPEKTKALEESLKVEEKGLLLSGKAGIGKTFALIYKIAKDLRYHKVSAPLYITLQDFDVQKEYYTENRLKHYDCFLLDDVNPNLNKLEKRFAERVIYHASRKNKKLYITTNASLRDFFNFLEDEPLVSRILQMCEVKEINETTDLRIKRR</sequence>
<gene>
    <name evidence="1" type="ORF">SAMN06265182_1235</name>
</gene>
<dbReference type="Gene3D" id="3.40.50.300">
    <property type="entry name" value="P-loop containing nucleotide triphosphate hydrolases"/>
    <property type="match status" value="1"/>
</dbReference>
<keyword evidence="2" id="KW-1185">Reference proteome</keyword>